<sequence length="860" mass="97998">MSNRQQSFSWRTVLPVVLETMRGTSEVAYPELFEHVQEIAEADFPGQAHRQLKSRSVVEDRTRWAVFYARKIGFVSSSKPGSFSLTAEGANWLASNPYPLEKHQIREIDELISKAYKQREVDSGPQEELPEESSADFFWVLRAGRQGEREKKALESNLGIPGMDYGPEVNKQNTLDSIKAAMVREHPDLKAQTSTSYASQLNRFKNQMQVGDLVLMPSKLHKGRVYFGYVSGDYEYRPHEPKEMRHVRPINWSSDFFNRDDLGIDLQRSLTSLLTICQVSRNHAYDRVESVIQGMGDPEFSSETPLSPSFDWPEFFEELATKLLAFKNNRAELLEKLKETAEISGRPLRFKHLWNWHIDDKEVPATDMDPFTILGVANRQISASNKVAICQAFKTVFGIEAPAPTDFSGLPQLNNLRSCFATKPSDVINLDFWENSWSLFASALAVSQSDTPENRAQFIHDFDVMTKDRQITAYTMALFWARPRYFLTFDSVITKYLAQDSALGINIQKNVSTGKDYLLTLDEIRDWLTTAEIEPAIFPRLSYEAWVFNQEPTDATAQTVESSSEEDLYTISGLIEDGCFISKDYIELMLERLKEKKNLILQGPPGTGKTWLARRLAYVLCKSDAEDVVTSVQFHPSTSYEDFVQGFRPSSNGKLELKDGPFLQAVEKAKEDSNPHVVVIEEINRGNPAQIFGEMLTLLEADKRNPENALTTLYSQEGEAVFLPDNFFVIGTMNQADRSLAMVDMALRRRFAFINLEPQLGSTWRNFCVAQRNRNDQALSEIARRIEEVNQLIRDDFNLGDDYLIGHSFVTPRRKLADSSFDATMEWFNQVVASDLKPLIGEYWFDNPAKREQALNVLIG</sequence>
<dbReference type="SUPFAM" id="SSF52540">
    <property type="entry name" value="P-loop containing nucleoside triphosphate hydrolases"/>
    <property type="match status" value="1"/>
</dbReference>
<name>A0A8I1L8Z4_9CORY</name>
<dbReference type="InterPro" id="IPR027417">
    <property type="entry name" value="P-loop_NTPase"/>
</dbReference>
<dbReference type="InterPro" id="IPR025745">
    <property type="entry name" value="Mrr-like_N_dom"/>
</dbReference>
<keyword evidence="3" id="KW-1185">Reference proteome</keyword>
<dbReference type="CDD" id="cd00009">
    <property type="entry name" value="AAA"/>
    <property type="match status" value="1"/>
</dbReference>
<accession>A0A8I1L8Z4</accession>
<dbReference type="PANTHER" id="PTHR37291:SF1">
    <property type="entry name" value="TYPE IV METHYL-DIRECTED RESTRICTION ENZYME ECOKMCRB SUBUNIT"/>
    <property type="match status" value="1"/>
</dbReference>
<proteinExistence type="predicted"/>
<dbReference type="Pfam" id="PF14338">
    <property type="entry name" value="Mrr_N"/>
    <property type="match status" value="1"/>
</dbReference>
<dbReference type="InterPro" id="IPR011704">
    <property type="entry name" value="ATPase_dyneun-rel_AAA"/>
</dbReference>
<dbReference type="InterPro" id="IPR003593">
    <property type="entry name" value="AAA+_ATPase"/>
</dbReference>
<dbReference type="Proteomes" id="UP000603369">
    <property type="component" value="Unassembled WGS sequence"/>
</dbReference>
<gene>
    <name evidence="2" type="ORF">JDP02_06150</name>
</gene>
<dbReference type="GO" id="GO:0016887">
    <property type="term" value="F:ATP hydrolysis activity"/>
    <property type="evidence" value="ECO:0007669"/>
    <property type="project" value="InterPro"/>
</dbReference>
<dbReference type="GO" id="GO:0005524">
    <property type="term" value="F:ATP binding"/>
    <property type="evidence" value="ECO:0007669"/>
    <property type="project" value="InterPro"/>
</dbReference>
<comment type="caution">
    <text evidence="2">The sequence shown here is derived from an EMBL/GenBank/DDBJ whole genome shotgun (WGS) entry which is preliminary data.</text>
</comment>
<dbReference type="PANTHER" id="PTHR37291">
    <property type="entry name" value="5-METHYLCYTOSINE-SPECIFIC RESTRICTION ENZYME B"/>
    <property type="match status" value="1"/>
</dbReference>
<evidence type="ECO:0000259" key="1">
    <source>
        <dbReference type="SMART" id="SM00382"/>
    </source>
</evidence>
<feature type="domain" description="AAA+ ATPase" evidence="1">
    <location>
        <begin position="595"/>
        <end position="757"/>
    </location>
</feature>
<dbReference type="EMBL" id="JAEHFL010000008">
    <property type="protein sequence ID" value="MBK3428093.1"/>
    <property type="molecule type" value="Genomic_DNA"/>
</dbReference>
<dbReference type="AlphaFoldDB" id="A0A8I1L8Z4"/>
<dbReference type="RefSeq" id="WP_200435787.1">
    <property type="nucleotide sequence ID" value="NZ_JAEHFL010000008.1"/>
</dbReference>
<evidence type="ECO:0000313" key="2">
    <source>
        <dbReference type="EMBL" id="MBK3428093.1"/>
    </source>
</evidence>
<evidence type="ECO:0000313" key="3">
    <source>
        <dbReference type="Proteomes" id="UP000603369"/>
    </source>
</evidence>
<dbReference type="InterPro" id="IPR052934">
    <property type="entry name" value="Methyl-DNA_Rec/Restrict_Enz"/>
</dbReference>
<organism evidence="2 3">
    <name type="scientific">Corynebacterium tuberculostearicum</name>
    <dbReference type="NCBI Taxonomy" id="38304"/>
    <lineage>
        <taxon>Bacteria</taxon>
        <taxon>Bacillati</taxon>
        <taxon>Actinomycetota</taxon>
        <taxon>Actinomycetes</taxon>
        <taxon>Mycobacteriales</taxon>
        <taxon>Corynebacteriaceae</taxon>
        <taxon>Corynebacterium</taxon>
    </lineage>
</organism>
<dbReference type="Gene3D" id="3.40.50.300">
    <property type="entry name" value="P-loop containing nucleotide triphosphate hydrolases"/>
    <property type="match status" value="1"/>
</dbReference>
<protein>
    <submittedName>
        <fullName evidence="2">AAA family ATPase</fullName>
    </submittedName>
</protein>
<dbReference type="Pfam" id="PF07728">
    <property type="entry name" value="AAA_5"/>
    <property type="match status" value="1"/>
</dbReference>
<reference evidence="2 3" key="1">
    <citation type="submission" date="2020-12" db="EMBL/GenBank/DDBJ databases">
        <title>Draft genome sequence of the commensal strain Corynebacterium tuberculostearicum MFP09/CIP 102622 isolated from human skin.</title>
        <authorList>
            <person name="Boukerb A.M."/>
            <person name="Janvier X."/>
            <person name="Feuilloley M.G.J."/>
            <person name="Groboillot A."/>
        </authorList>
    </citation>
    <scope>NUCLEOTIDE SEQUENCE [LARGE SCALE GENOMIC DNA]</scope>
    <source>
        <strain evidence="2 3">CIP 102622</strain>
    </source>
</reference>
<dbReference type="SMART" id="SM00382">
    <property type="entry name" value="AAA"/>
    <property type="match status" value="1"/>
</dbReference>